<sequence length="608" mass="66544">MPERLSSPHNRGRETPALERFWRSFLYLTQLDGRHRVAGKLCCAAAGMSQFRRRHSLDAGRTHESRWFGRAGGGLAARTGVMPRNPKAVNRVVANVASTFPVLGLVEPLAASPDAMFPATTTADRGTPRGLAGLWRVTGGGGECNLDALLVRRWLPWLDRGRRDGTSRTARWGNRADATTCRPCDLRLCIDFLRTGGQMTVAPPTHAAALGHSTVVDQRAKGRGTVRYTVRGAVAAMPARRLQPTERGPGLVGGISWKRPGSGTSCLAKSGRLELARAQSSVAWSFRHPALPYQGQAIPLVELPICTWTERNRHPVSLIRTRATLDHGLCRPRTRRSTDTRDRQTGPTGKEAFPRRIFTGAGIECRFAAAESFEATALYSFGVGDVAGPWVSSVSDCNGLNTRSMGWKAFNLCAFSRLRPEVQGIVYIYLCAANILLAGGSFSAELFDSSPTDCLFEVLVYWLHLHSILVPHDEQEPCAKSGAVQGACMCLPGPLQEDFRVVDTPTYSLAAYAPTAVRRASSINPTPTDDARLWPQPRRPPTVAQHPQLHGVPVWTQFVVTTWRCTTFDPARADREPGTLGQMESIRAPLVMKPYAPLRIVEFGNTQP</sequence>
<evidence type="ECO:0000313" key="3">
    <source>
        <dbReference type="Proteomes" id="UP001287286"/>
    </source>
</evidence>
<reference evidence="2 3" key="1">
    <citation type="journal article" date="2024" name="Microbiol. Resour. Announc.">
        <title>Genome annotations for the ascomycete fungi Trichoderma harzianum, Trichoderma aggressivum, and Purpureocillium lilacinum.</title>
        <authorList>
            <person name="Beijen E.P.W."/>
            <person name="Ohm R.A."/>
        </authorList>
    </citation>
    <scope>NUCLEOTIDE SEQUENCE [LARGE SCALE GENOMIC DNA]</scope>
    <source>
        <strain evidence="2 3">CBS 150709</strain>
    </source>
</reference>
<protein>
    <submittedName>
        <fullName evidence="2">Uncharacterized protein</fullName>
    </submittedName>
</protein>
<feature type="region of interest" description="Disordered" evidence="1">
    <location>
        <begin position="329"/>
        <end position="352"/>
    </location>
</feature>
<accession>A0ABR0BU10</accession>
<evidence type="ECO:0000256" key="1">
    <source>
        <dbReference type="SAM" id="MobiDB-lite"/>
    </source>
</evidence>
<name>A0ABR0BU10_PURLI</name>
<dbReference type="Proteomes" id="UP001287286">
    <property type="component" value="Unassembled WGS sequence"/>
</dbReference>
<gene>
    <name evidence="2" type="ORF">Purlil1_8104</name>
</gene>
<proteinExistence type="predicted"/>
<evidence type="ECO:0000313" key="2">
    <source>
        <dbReference type="EMBL" id="KAK4087514.1"/>
    </source>
</evidence>
<dbReference type="EMBL" id="JAWRVI010000031">
    <property type="protein sequence ID" value="KAK4087514.1"/>
    <property type="molecule type" value="Genomic_DNA"/>
</dbReference>
<comment type="caution">
    <text evidence="2">The sequence shown here is derived from an EMBL/GenBank/DDBJ whole genome shotgun (WGS) entry which is preliminary data.</text>
</comment>
<keyword evidence="3" id="KW-1185">Reference proteome</keyword>
<organism evidence="2 3">
    <name type="scientific">Purpureocillium lilacinum</name>
    <name type="common">Paecilomyces lilacinus</name>
    <dbReference type="NCBI Taxonomy" id="33203"/>
    <lineage>
        <taxon>Eukaryota</taxon>
        <taxon>Fungi</taxon>
        <taxon>Dikarya</taxon>
        <taxon>Ascomycota</taxon>
        <taxon>Pezizomycotina</taxon>
        <taxon>Sordariomycetes</taxon>
        <taxon>Hypocreomycetidae</taxon>
        <taxon>Hypocreales</taxon>
        <taxon>Ophiocordycipitaceae</taxon>
        <taxon>Purpureocillium</taxon>
    </lineage>
</organism>